<dbReference type="AlphaFoldDB" id="A0AAV2I3L5"/>
<feature type="domain" description="MBD" evidence="1">
    <location>
        <begin position="51"/>
        <end position="116"/>
    </location>
</feature>
<sequence length="118" mass="13827">MQTENLMYEDLQGNQEANVTTTSLESENVEVSLVLRKGHGKIKYKLKEIKNLGNGWSIRAVQRMDGRKAGKYEIYYYNRLFKRKLWSKSGILKMIERTGLEVDMSLFEFSQNKLKERG</sequence>
<evidence type="ECO:0000313" key="2">
    <source>
        <dbReference type="EMBL" id="CAL1540743.1"/>
    </source>
</evidence>
<gene>
    <name evidence="2" type="ORF">GSLYS_00014392001</name>
</gene>
<dbReference type="SUPFAM" id="SSF54171">
    <property type="entry name" value="DNA-binding domain"/>
    <property type="match status" value="1"/>
</dbReference>
<keyword evidence="3" id="KW-1185">Reference proteome</keyword>
<dbReference type="Gene3D" id="3.30.890.10">
    <property type="entry name" value="Methyl-cpg-binding Protein 2, Chain A"/>
    <property type="match status" value="1"/>
</dbReference>
<feature type="non-terminal residue" evidence="2">
    <location>
        <position position="118"/>
    </location>
</feature>
<proteinExistence type="predicted"/>
<evidence type="ECO:0000259" key="1">
    <source>
        <dbReference type="Pfam" id="PF01429"/>
    </source>
</evidence>
<evidence type="ECO:0000313" key="3">
    <source>
        <dbReference type="Proteomes" id="UP001497497"/>
    </source>
</evidence>
<dbReference type="InterPro" id="IPR001739">
    <property type="entry name" value="Methyl_CpG_DNA-bd"/>
</dbReference>
<reference evidence="2 3" key="1">
    <citation type="submission" date="2024-04" db="EMBL/GenBank/DDBJ databases">
        <authorList>
            <consortium name="Genoscope - CEA"/>
            <person name="William W."/>
        </authorList>
    </citation>
    <scope>NUCLEOTIDE SEQUENCE [LARGE SCALE GENOMIC DNA]</scope>
</reference>
<dbReference type="Pfam" id="PF01429">
    <property type="entry name" value="MBD"/>
    <property type="match status" value="1"/>
</dbReference>
<dbReference type="InterPro" id="IPR016177">
    <property type="entry name" value="DNA-bd_dom_sf"/>
</dbReference>
<protein>
    <recommendedName>
        <fullName evidence="1">MBD domain-containing protein</fullName>
    </recommendedName>
</protein>
<dbReference type="EMBL" id="CAXITT010000398">
    <property type="protein sequence ID" value="CAL1540743.1"/>
    <property type="molecule type" value="Genomic_DNA"/>
</dbReference>
<organism evidence="2 3">
    <name type="scientific">Lymnaea stagnalis</name>
    <name type="common">Great pond snail</name>
    <name type="synonym">Helix stagnalis</name>
    <dbReference type="NCBI Taxonomy" id="6523"/>
    <lineage>
        <taxon>Eukaryota</taxon>
        <taxon>Metazoa</taxon>
        <taxon>Spiralia</taxon>
        <taxon>Lophotrochozoa</taxon>
        <taxon>Mollusca</taxon>
        <taxon>Gastropoda</taxon>
        <taxon>Heterobranchia</taxon>
        <taxon>Euthyneura</taxon>
        <taxon>Panpulmonata</taxon>
        <taxon>Hygrophila</taxon>
        <taxon>Lymnaeoidea</taxon>
        <taxon>Lymnaeidae</taxon>
        <taxon>Lymnaea</taxon>
    </lineage>
</organism>
<name>A0AAV2I3L5_LYMST</name>
<accession>A0AAV2I3L5</accession>
<comment type="caution">
    <text evidence="2">The sequence shown here is derived from an EMBL/GenBank/DDBJ whole genome shotgun (WGS) entry which is preliminary data.</text>
</comment>
<dbReference type="GO" id="GO:0003677">
    <property type="term" value="F:DNA binding"/>
    <property type="evidence" value="ECO:0007669"/>
    <property type="project" value="InterPro"/>
</dbReference>
<dbReference type="Proteomes" id="UP001497497">
    <property type="component" value="Unassembled WGS sequence"/>
</dbReference>